<evidence type="ECO:0000313" key="3">
    <source>
        <dbReference type="Proteomes" id="UP001237823"/>
    </source>
</evidence>
<dbReference type="RefSeq" id="WP_289459576.1">
    <property type="nucleotide sequence ID" value="NZ_JAUCML010000010.1"/>
</dbReference>
<gene>
    <name evidence="2" type="ORF">QUG92_14215</name>
</gene>
<sequence length="134" mass="13783">MRAPRSRTALVVTIAAAAVGAAIVVLAVVALVHDVRDDAAWAALVLGAAVAAWGLWFHALSGGDADRRPRVAVTGVAATAGILGGGAYWVLRGLLDRTVAEALVVTAIVLGLWALNRTVEAGNRRRRAAGDEVE</sequence>
<feature type="transmembrane region" description="Helical" evidence="1">
    <location>
        <begin position="97"/>
        <end position="116"/>
    </location>
</feature>
<protein>
    <submittedName>
        <fullName evidence="2">Uncharacterized protein</fullName>
    </submittedName>
</protein>
<keyword evidence="1" id="KW-0812">Transmembrane</keyword>
<evidence type="ECO:0000313" key="2">
    <source>
        <dbReference type="EMBL" id="MDM7886265.1"/>
    </source>
</evidence>
<feature type="transmembrane region" description="Helical" evidence="1">
    <location>
        <begin position="9"/>
        <end position="33"/>
    </location>
</feature>
<keyword evidence="1" id="KW-1133">Transmembrane helix</keyword>
<name>A0ABT7T9L1_9MICO</name>
<dbReference type="EMBL" id="JAUCML010000010">
    <property type="protein sequence ID" value="MDM7886265.1"/>
    <property type="molecule type" value="Genomic_DNA"/>
</dbReference>
<comment type="caution">
    <text evidence="2">The sequence shown here is derived from an EMBL/GenBank/DDBJ whole genome shotgun (WGS) entry which is preliminary data.</text>
</comment>
<keyword evidence="1" id="KW-0472">Membrane</keyword>
<evidence type="ECO:0000256" key="1">
    <source>
        <dbReference type="SAM" id="Phobius"/>
    </source>
</evidence>
<accession>A0ABT7T9L1</accession>
<feature type="transmembrane region" description="Helical" evidence="1">
    <location>
        <begin position="71"/>
        <end position="91"/>
    </location>
</feature>
<dbReference type="Proteomes" id="UP001237823">
    <property type="component" value="Unassembled WGS sequence"/>
</dbReference>
<feature type="transmembrane region" description="Helical" evidence="1">
    <location>
        <begin position="39"/>
        <end position="59"/>
    </location>
</feature>
<organism evidence="2 3">
    <name type="scientific">Curtobacterium citri</name>
    <dbReference type="NCBI Taxonomy" id="3055139"/>
    <lineage>
        <taxon>Bacteria</taxon>
        <taxon>Bacillati</taxon>
        <taxon>Actinomycetota</taxon>
        <taxon>Actinomycetes</taxon>
        <taxon>Micrococcales</taxon>
        <taxon>Microbacteriaceae</taxon>
        <taxon>Curtobacterium</taxon>
    </lineage>
</organism>
<proteinExistence type="predicted"/>
<keyword evidence="3" id="KW-1185">Reference proteome</keyword>
<reference evidence="2 3" key="1">
    <citation type="submission" date="2023-06" db="EMBL/GenBank/DDBJ databases">
        <authorList>
            <person name="Feng G."/>
            <person name="Li J."/>
            <person name="Zhu H."/>
        </authorList>
    </citation>
    <scope>NUCLEOTIDE SEQUENCE [LARGE SCALE GENOMIC DNA]</scope>
    <source>
        <strain evidence="2 3">RHCKG23</strain>
    </source>
</reference>